<proteinExistence type="predicted"/>
<keyword evidence="2" id="KW-1185">Reference proteome</keyword>
<evidence type="ECO:0000313" key="2">
    <source>
        <dbReference type="Proteomes" id="UP001186974"/>
    </source>
</evidence>
<comment type="caution">
    <text evidence="1">The sequence shown here is derived from an EMBL/GenBank/DDBJ whole genome shotgun (WGS) entry which is preliminary data.</text>
</comment>
<dbReference type="EMBL" id="JAWDJW010006335">
    <property type="protein sequence ID" value="KAK3065506.1"/>
    <property type="molecule type" value="Genomic_DNA"/>
</dbReference>
<gene>
    <name evidence="1" type="ORF">LTS18_006217</name>
</gene>
<evidence type="ECO:0000313" key="1">
    <source>
        <dbReference type="EMBL" id="KAK3065506.1"/>
    </source>
</evidence>
<sequence>MFAITLATLTAAVAVQAHMQLVYPPPFNASNNPHLDGAPDPFLQYPANCCGRSTPMPCRGYLDLLGTPAGASVATWAAGSKQNWNISGIGNHYGGSCQVGFSTDGGKSFKVATSYEGNCPHRSAGNGGEGQNFELTVPADIPAGDAVFAWTWVNREQEFNMNCAAITISNPDSDSNSASDSALASSPTDSAPTSTPSDSSEMGSEDSHCEGFGCEAGSVNTSGSLNMDGCTCTGCISAADGDGTMALTGCTCHCPEAPVAARSITPPNQHHRHSHVHFPASTFGRKKRSGTAQLRKKEVKRVPVKVAFTDRPEMLIADTNNGCETPKTNAELKYPNPGPDVVEGDGEYPLEEPTGDCGQ</sequence>
<dbReference type="Proteomes" id="UP001186974">
    <property type="component" value="Unassembled WGS sequence"/>
</dbReference>
<protein>
    <submittedName>
        <fullName evidence="1">Uncharacterized protein</fullName>
    </submittedName>
</protein>
<reference evidence="1" key="1">
    <citation type="submission" date="2024-09" db="EMBL/GenBank/DDBJ databases">
        <title>Black Yeasts Isolated from many extreme environments.</title>
        <authorList>
            <person name="Coleine C."/>
            <person name="Stajich J.E."/>
            <person name="Selbmann L."/>
        </authorList>
    </citation>
    <scope>NUCLEOTIDE SEQUENCE</scope>
    <source>
        <strain evidence="1">CCFEE 5737</strain>
    </source>
</reference>
<accession>A0ACC3DDJ3</accession>
<organism evidence="1 2">
    <name type="scientific">Coniosporium uncinatum</name>
    <dbReference type="NCBI Taxonomy" id="93489"/>
    <lineage>
        <taxon>Eukaryota</taxon>
        <taxon>Fungi</taxon>
        <taxon>Dikarya</taxon>
        <taxon>Ascomycota</taxon>
        <taxon>Pezizomycotina</taxon>
        <taxon>Dothideomycetes</taxon>
        <taxon>Dothideomycetes incertae sedis</taxon>
        <taxon>Coniosporium</taxon>
    </lineage>
</organism>
<name>A0ACC3DDJ3_9PEZI</name>